<feature type="compositionally biased region" description="Polar residues" evidence="1">
    <location>
        <begin position="87"/>
        <end position="98"/>
    </location>
</feature>
<dbReference type="Proteomes" id="UP001499930">
    <property type="component" value="Unassembled WGS sequence"/>
</dbReference>
<organism evidence="2 3">
    <name type="scientific">Streptosporangium longisporum</name>
    <dbReference type="NCBI Taxonomy" id="46187"/>
    <lineage>
        <taxon>Bacteria</taxon>
        <taxon>Bacillati</taxon>
        <taxon>Actinomycetota</taxon>
        <taxon>Actinomycetes</taxon>
        <taxon>Streptosporangiales</taxon>
        <taxon>Streptosporangiaceae</taxon>
        <taxon>Streptosporangium</taxon>
    </lineage>
</organism>
<proteinExistence type="predicted"/>
<protein>
    <submittedName>
        <fullName evidence="2">Uncharacterized protein</fullName>
    </submittedName>
</protein>
<evidence type="ECO:0000256" key="1">
    <source>
        <dbReference type="SAM" id="MobiDB-lite"/>
    </source>
</evidence>
<name>A0ABN3XU59_9ACTN</name>
<evidence type="ECO:0000313" key="2">
    <source>
        <dbReference type="EMBL" id="GAA2997117.1"/>
    </source>
</evidence>
<feature type="compositionally biased region" description="Low complexity" evidence="1">
    <location>
        <begin position="64"/>
        <end position="78"/>
    </location>
</feature>
<dbReference type="EMBL" id="BAAAWD010000006">
    <property type="protein sequence ID" value="GAA2997117.1"/>
    <property type="molecule type" value="Genomic_DNA"/>
</dbReference>
<accession>A0ABN3XU59</accession>
<comment type="caution">
    <text evidence="2">The sequence shown here is derived from an EMBL/GenBank/DDBJ whole genome shotgun (WGS) entry which is preliminary data.</text>
</comment>
<evidence type="ECO:0000313" key="3">
    <source>
        <dbReference type="Proteomes" id="UP001499930"/>
    </source>
</evidence>
<gene>
    <name evidence="2" type="ORF">GCM10017559_17060</name>
</gene>
<reference evidence="2 3" key="1">
    <citation type="journal article" date="2019" name="Int. J. Syst. Evol. Microbiol.">
        <title>The Global Catalogue of Microorganisms (GCM) 10K type strain sequencing project: providing services to taxonomists for standard genome sequencing and annotation.</title>
        <authorList>
            <consortium name="The Broad Institute Genomics Platform"/>
            <consortium name="The Broad Institute Genome Sequencing Center for Infectious Disease"/>
            <person name="Wu L."/>
            <person name="Ma J."/>
        </authorList>
    </citation>
    <scope>NUCLEOTIDE SEQUENCE [LARGE SCALE GENOMIC DNA]</scope>
    <source>
        <strain evidence="2 3">JCM 3106</strain>
    </source>
</reference>
<sequence>MSTYSSCSRHHTLGELRGGLRLRAPGTRRRGSGAGARRQVTARHRGDRRASATLARCGVSNVRNSNSSPLAAANASTSSRERAPGASSMTRPESSSTARPYLVLPLPG</sequence>
<keyword evidence="3" id="KW-1185">Reference proteome</keyword>
<feature type="region of interest" description="Disordered" evidence="1">
    <location>
        <begin position="16"/>
        <end position="108"/>
    </location>
</feature>